<dbReference type="Proteomes" id="UP000309016">
    <property type="component" value="Chromosome"/>
</dbReference>
<dbReference type="EMBL" id="CP040812">
    <property type="protein sequence ID" value="QCY70599.1"/>
    <property type="molecule type" value="Genomic_DNA"/>
</dbReference>
<evidence type="ECO:0008006" key="3">
    <source>
        <dbReference type="Google" id="ProtNLM"/>
    </source>
</evidence>
<protein>
    <recommendedName>
        <fullName evidence="3">Addiction module protein</fullName>
    </recommendedName>
</protein>
<gene>
    <name evidence="1" type="ORF">FHG64_14985</name>
</gene>
<proteinExistence type="predicted"/>
<dbReference type="KEGG" id="afla:FHG64_14985"/>
<evidence type="ECO:0000313" key="2">
    <source>
        <dbReference type="Proteomes" id="UP000309016"/>
    </source>
</evidence>
<organism evidence="1 2">
    <name type="scientific">Antarcticibacterium flavum</name>
    <dbReference type="NCBI Taxonomy" id="2058175"/>
    <lineage>
        <taxon>Bacteria</taxon>
        <taxon>Pseudomonadati</taxon>
        <taxon>Bacteroidota</taxon>
        <taxon>Flavobacteriia</taxon>
        <taxon>Flavobacteriales</taxon>
        <taxon>Flavobacteriaceae</taxon>
        <taxon>Antarcticibacterium</taxon>
    </lineage>
</organism>
<sequence>MKLKDRIIQKIENLRDEESLLQLERWLDAISAVDETFSREEINSVMEGYSQYENSELMDQEEVNRSFEEWSRGK</sequence>
<keyword evidence="2" id="KW-1185">Reference proteome</keyword>
<dbReference type="RefSeq" id="WP_139067168.1">
    <property type="nucleotide sequence ID" value="NZ_CP040812.1"/>
</dbReference>
<accession>A0A5B7X5G7</accession>
<evidence type="ECO:0000313" key="1">
    <source>
        <dbReference type="EMBL" id="QCY70599.1"/>
    </source>
</evidence>
<name>A0A5B7X5G7_9FLAO</name>
<reference evidence="1 2" key="1">
    <citation type="submission" date="2019-06" db="EMBL/GenBank/DDBJ databases">
        <title>Complete genome sequence of Antarcticibacterium flavum KCTC 52984T from an Antarctic marine sediment.</title>
        <authorList>
            <person name="Lee Y.M."/>
            <person name="Shin S.C."/>
        </authorList>
    </citation>
    <scope>NUCLEOTIDE SEQUENCE [LARGE SCALE GENOMIC DNA]</scope>
    <source>
        <strain evidence="1 2">KCTC 52984</strain>
    </source>
</reference>
<dbReference type="AlphaFoldDB" id="A0A5B7X5G7"/>